<feature type="transmembrane region" description="Helical" evidence="13">
    <location>
        <begin position="136"/>
        <end position="161"/>
    </location>
</feature>
<feature type="transmembrane region" description="Helical" evidence="13">
    <location>
        <begin position="96"/>
        <end position="116"/>
    </location>
</feature>
<comment type="pathway">
    <text evidence="10 12">Bacterial outer membrane biogenesis; LPS lipid A biosynthesis.</text>
</comment>
<dbReference type="GO" id="GO:0009245">
    <property type="term" value="P:lipid A biosynthetic process"/>
    <property type="evidence" value="ECO:0007669"/>
    <property type="project" value="UniProtKB-UniRule"/>
</dbReference>
<evidence type="ECO:0000256" key="9">
    <source>
        <dbReference type="ARBA" id="ARBA00023098"/>
    </source>
</evidence>
<comment type="catalytic activity">
    <reaction evidence="11 12">
        <text>a lipid X + a UDP-2-N,3-O-bis[(3R)-3-hydroxyacyl]-alpha-D-glucosamine = a lipid A disaccharide + UDP + H(+)</text>
        <dbReference type="Rhea" id="RHEA:67828"/>
        <dbReference type="ChEBI" id="CHEBI:15378"/>
        <dbReference type="ChEBI" id="CHEBI:58223"/>
        <dbReference type="ChEBI" id="CHEBI:137748"/>
        <dbReference type="ChEBI" id="CHEBI:176338"/>
        <dbReference type="ChEBI" id="CHEBI:176343"/>
        <dbReference type="EC" id="2.4.1.182"/>
    </reaction>
</comment>
<sequence length="612" mass="69931">MLSQMLKQVLYPLGLLANLCFGSAFTLQWWQNKAYKTSQVPKFFWKISSLGAILMILHGFIQNQYPIAMLYTINLVIYFRNLNILSAHPISFQKTLTAIILAPALVLLSFFISVYFDPSTQWIAAPNLPHIPRVSINIYWHVLGNFGLLIFSARFLFQWYFVEQGHKSEIPKIFWKMSLVGGSLSLIYFIRLKDPVNILSYSCGLFPPLANFYLLYKRKDTQQYATNHCFLSAGETSGDILGGNLIRVIKSLHPKKIFSGIGGPCMRAQGLTPIINSEEFHVSGFSEVFTTLFSLFKKYRKTLKTILKEKPETVVCIDFPDFHSYLIQGLRKRGYKGKIIQYVCPTIWAWRSKRKRFLEKYLDALLVIFPFEKELFSDSSLNTVYLGHPLVDAIANHQYDSSWKDNFPISSRPIIAAFPGSRRGDIKRNLKVQVRAFLSSSLKNTHQLLISSSSPQNDEIIQAVLKEEHCEHAVIIPATLRYELMHESDCALAKCGTIVLETALTQTPTIVTCQLRALDSFLAKYVFKIFLPAYSLPNIIMKSIIFPEFIGDRTDFHPEEVASALELLMQGKHREEQKVACEKLRHIMTTNVVSPQEFLCSFYDIPTSHLSL</sequence>
<keyword evidence="8 12" id="KW-0808">Transferase</keyword>
<dbReference type="EC" id="2.4.1.182" evidence="3 12"/>
<comment type="function">
    <text evidence="1 12">Condensation of UDP-2,3-diacylglucosamine and 2,3-diacylglucosamine-1-phosphate to form lipid A disaccharide, a precursor of lipid A, a phosphorylated glycolipid that anchors the lipopolysaccharide to the outer membrane of the cell.</text>
</comment>
<dbReference type="GO" id="GO:0016020">
    <property type="term" value="C:membrane"/>
    <property type="evidence" value="ECO:0007669"/>
    <property type="project" value="GOC"/>
</dbReference>
<evidence type="ECO:0000256" key="7">
    <source>
        <dbReference type="ARBA" id="ARBA00022676"/>
    </source>
</evidence>
<keyword evidence="5 12" id="KW-0444">Lipid biosynthesis</keyword>
<name>A0AA40PQN5_9CHLA</name>
<keyword evidence="6 12" id="KW-0441">Lipid A biosynthesis</keyword>
<organism evidence="15 16">
    <name type="scientific">Chlamydia pecorum</name>
    <dbReference type="NCBI Taxonomy" id="85991"/>
    <lineage>
        <taxon>Bacteria</taxon>
        <taxon>Pseudomonadati</taxon>
        <taxon>Chlamydiota</taxon>
        <taxon>Chlamydiia</taxon>
        <taxon>Chlamydiales</taxon>
        <taxon>Chlamydiaceae</taxon>
        <taxon>Chlamydia/Chlamydophila group</taxon>
        <taxon>Chlamydia</taxon>
    </lineage>
</organism>
<evidence type="ECO:0000259" key="14">
    <source>
        <dbReference type="SMART" id="SM01259"/>
    </source>
</evidence>
<keyword evidence="7 12" id="KW-0328">Glycosyltransferase</keyword>
<protein>
    <recommendedName>
        <fullName evidence="4 12">Lipid-A-disaccharide synthase</fullName>
        <ecNumber evidence="3 12">2.4.1.182</ecNumber>
    </recommendedName>
</protein>
<keyword evidence="13" id="KW-0812">Transmembrane</keyword>
<evidence type="ECO:0000256" key="3">
    <source>
        <dbReference type="ARBA" id="ARBA00012687"/>
    </source>
</evidence>
<dbReference type="InterPro" id="IPR003835">
    <property type="entry name" value="Glyco_trans_19"/>
</dbReference>
<accession>A0AA40PQN5</accession>
<evidence type="ECO:0000256" key="4">
    <source>
        <dbReference type="ARBA" id="ARBA00020902"/>
    </source>
</evidence>
<keyword evidence="9 12" id="KW-0443">Lipid metabolism</keyword>
<dbReference type="Gene3D" id="3.40.50.2000">
    <property type="entry name" value="Glycogen Phosphorylase B"/>
    <property type="match status" value="1"/>
</dbReference>
<evidence type="ECO:0000256" key="12">
    <source>
        <dbReference type="HAMAP-Rule" id="MF_00392"/>
    </source>
</evidence>
<dbReference type="PANTHER" id="PTHR30372">
    <property type="entry name" value="LIPID-A-DISACCHARIDE SYNTHASE"/>
    <property type="match status" value="1"/>
</dbReference>
<dbReference type="GO" id="GO:0008915">
    <property type="term" value="F:lipid-A-disaccharide synthase activity"/>
    <property type="evidence" value="ECO:0007669"/>
    <property type="project" value="UniProtKB-UniRule"/>
</dbReference>
<feature type="transmembrane region" description="Helical" evidence="13">
    <location>
        <begin position="67"/>
        <end position="84"/>
    </location>
</feature>
<dbReference type="EMBL" id="LFRH01000001">
    <property type="protein sequence ID" value="KTF28868.1"/>
    <property type="molecule type" value="Genomic_DNA"/>
</dbReference>
<evidence type="ECO:0000256" key="5">
    <source>
        <dbReference type="ARBA" id="ARBA00022516"/>
    </source>
</evidence>
<dbReference type="Pfam" id="PF02684">
    <property type="entry name" value="LpxB"/>
    <property type="match status" value="1"/>
</dbReference>
<feature type="domain" description="Lipid A biosynthesis N-terminal" evidence="14">
    <location>
        <begin position="13"/>
        <end position="84"/>
    </location>
</feature>
<dbReference type="AlphaFoldDB" id="A0AA40PQN5"/>
<evidence type="ECO:0000256" key="8">
    <source>
        <dbReference type="ARBA" id="ARBA00022679"/>
    </source>
</evidence>
<evidence type="ECO:0000256" key="1">
    <source>
        <dbReference type="ARBA" id="ARBA00002056"/>
    </source>
</evidence>
<feature type="transmembrane region" description="Helical" evidence="13">
    <location>
        <begin position="173"/>
        <end position="192"/>
    </location>
</feature>
<dbReference type="GO" id="GO:0005543">
    <property type="term" value="F:phospholipid binding"/>
    <property type="evidence" value="ECO:0007669"/>
    <property type="project" value="TreeGrafter"/>
</dbReference>
<dbReference type="SUPFAM" id="SSF53756">
    <property type="entry name" value="UDP-Glycosyltransferase/glycogen phosphorylase"/>
    <property type="match status" value="1"/>
</dbReference>
<evidence type="ECO:0000256" key="10">
    <source>
        <dbReference type="ARBA" id="ARBA00029439"/>
    </source>
</evidence>
<dbReference type="RefSeq" id="WP_058787538.1">
    <property type="nucleotide sequence ID" value="NZ_LFRH01000001.1"/>
</dbReference>
<evidence type="ECO:0000313" key="15">
    <source>
        <dbReference type="EMBL" id="KTF28868.1"/>
    </source>
</evidence>
<dbReference type="Pfam" id="PF07578">
    <property type="entry name" value="LAB_N"/>
    <property type="match status" value="2"/>
</dbReference>
<dbReference type="HAMAP" id="MF_00392">
    <property type="entry name" value="LpxB"/>
    <property type="match status" value="1"/>
</dbReference>
<feature type="transmembrane region" description="Helical" evidence="13">
    <location>
        <begin position="12"/>
        <end position="31"/>
    </location>
</feature>
<evidence type="ECO:0000256" key="6">
    <source>
        <dbReference type="ARBA" id="ARBA00022556"/>
    </source>
</evidence>
<reference evidence="15 16" key="1">
    <citation type="submission" date="2015-06" db="EMBL/GenBank/DDBJ databases">
        <title>More than comparative genomics: Whole genome sequencing reveals elusive C. pecorum plasmid and re-evaluates genetic differences and phylogenetic relationships between C. pecorum from pig, cattle, sheep and koala hosts.</title>
        <authorList>
            <person name="Jelocnik M."/>
            <person name="Bachmann N.L."/>
            <person name="Kaltenboeck B."/>
            <person name="Waugh C."/>
            <person name="Woolford L."/>
            <person name="Speight N."/>
            <person name="Gillett A."/>
            <person name="Higgins D."/>
            <person name="Flanagan C."/>
            <person name="Myers G."/>
            <person name="Timms P."/>
            <person name="Polkinghorne A."/>
        </authorList>
    </citation>
    <scope>NUCLEOTIDE SEQUENCE [LARGE SCALE GENOMIC DNA]</scope>
    <source>
        <strain evidence="15 16">L1</strain>
    </source>
</reference>
<evidence type="ECO:0000256" key="13">
    <source>
        <dbReference type="SAM" id="Phobius"/>
    </source>
</evidence>
<dbReference type="Proteomes" id="UP000054301">
    <property type="component" value="Unassembled WGS sequence"/>
</dbReference>
<dbReference type="NCBIfam" id="TIGR00215">
    <property type="entry name" value="lpxB"/>
    <property type="match status" value="1"/>
</dbReference>
<keyword evidence="13" id="KW-1133">Transmembrane helix</keyword>
<comment type="caution">
    <text evidence="15">The sequence shown here is derived from an EMBL/GenBank/DDBJ whole genome shotgun (WGS) entry which is preliminary data.</text>
</comment>
<proteinExistence type="inferred from homology"/>
<evidence type="ECO:0000313" key="16">
    <source>
        <dbReference type="Proteomes" id="UP000054301"/>
    </source>
</evidence>
<keyword evidence="13" id="KW-0472">Membrane</keyword>
<dbReference type="InterPro" id="IPR011499">
    <property type="entry name" value="Lipid_A_biosynth_N"/>
</dbReference>
<feature type="transmembrane region" description="Helical" evidence="13">
    <location>
        <begin position="43"/>
        <end position="61"/>
    </location>
</feature>
<dbReference type="SMART" id="SM01259">
    <property type="entry name" value="LAB_N"/>
    <property type="match status" value="2"/>
</dbReference>
<dbReference type="PANTHER" id="PTHR30372:SF4">
    <property type="entry name" value="LIPID-A-DISACCHARIDE SYNTHASE, MITOCHONDRIAL-RELATED"/>
    <property type="match status" value="1"/>
</dbReference>
<comment type="similarity">
    <text evidence="2">In the C-terminal section; belongs to the LpxB family.</text>
</comment>
<evidence type="ECO:0000256" key="2">
    <source>
        <dbReference type="ARBA" id="ARBA00008505"/>
    </source>
</evidence>
<evidence type="ECO:0000256" key="11">
    <source>
        <dbReference type="ARBA" id="ARBA00048975"/>
    </source>
</evidence>
<gene>
    <name evidence="12 15" type="primary">lpxB</name>
    <name evidence="15" type="ORF">cpL1_0079</name>
</gene>
<feature type="domain" description="Lipid A biosynthesis N-terminal" evidence="14">
    <location>
        <begin position="143"/>
        <end position="214"/>
    </location>
</feature>
<comment type="similarity">
    <text evidence="12">Belongs to the LpxB family.</text>
</comment>